<dbReference type="EMBL" id="MN739685">
    <property type="protein sequence ID" value="QHT21055.1"/>
    <property type="molecule type" value="Genomic_DNA"/>
</dbReference>
<dbReference type="AlphaFoldDB" id="A0A6C0E0V1"/>
<name>A0A6C0E0V1_9ZZZZ</name>
<reference evidence="1" key="1">
    <citation type="journal article" date="2020" name="Nature">
        <title>Giant virus diversity and host interactions through global metagenomics.</title>
        <authorList>
            <person name="Schulz F."/>
            <person name="Roux S."/>
            <person name="Paez-Espino D."/>
            <person name="Jungbluth S."/>
            <person name="Walsh D.A."/>
            <person name="Denef V.J."/>
            <person name="McMahon K.D."/>
            <person name="Konstantinidis K.T."/>
            <person name="Eloe-Fadrosh E.A."/>
            <person name="Kyrpides N.C."/>
            <person name="Woyke T."/>
        </authorList>
    </citation>
    <scope>NUCLEOTIDE SEQUENCE</scope>
    <source>
        <strain evidence="1">GVMAG-M-3300023174-75</strain>
    </source>
</reference>
<sequence>MKGKHSKTYKRGVNFLKFTKSRLINLVKKLQKKITMKKKYRMRGG</sequence>
<proteinExistence type="predicted"/>
<protein>
    <submittedName>
        <fullName evidence="1">Uncharacterized protein</fullName>
    </submittedName>
</protein>
<evidence type="ECO:0000313" key="1">
    <source>
        <dbReference type="EMBL" id="QHT21055.1"/>
    </source>
</evidence>
<accession>A0A6C0E0V1</accession>
<organism evidence="1">
    <name type="scientific">viral metagenome</name>
    <dbReference type="NCBI Taxonomy" id="1070528"/>
    <lineage>
        <taxon>unclassified sequences</taxon>
        <taxon>metagenomes</taxon>
        <taxon>organismal metagenomes</taxon>
    </lineage>
</organism>